<organism evidence="1 2">
    <name type="scientific">Natrarchaeobius halalkaliphilus</name>
    <dbReference type="NCBI Taxonomy" id="1679091"/>
    <lineage>
        <taxon>Archaea</taxon>
        <taxon>Methanobacteriati</taxon>
        <taxon>Methanobacteriota</taxon>
        <taxon>Stenosarchaea group</taxon>
        <taxon>Halobacteria</taxon>
        <taxon>Halobacteriales</taxon>
        <taxon>Natrialbaceae</taxon>
        <taxon>Natrarchaeobius</taxon>
    </lineage>
</organism>
<dbReference type="Pfam" id="PF11535">
    <property type="entry name" value="Calci_bind_CcbP"/>
    <property type="match status" value="1"/>
</dbReference>
<dbReference type="Gene3D" id="6.10.140.400">
    <property type="match status" value="1"/>
</dbReference>
<sequence length="118" mass="13878">MTRSDRDEEREERIKTRITVDTYSPEEAAMGWYAYLGDFLDFPFEARCVEQREESPLKEGETVRVVGMSSTEPTLSQMFVTVEWMNRELGVPLGQLEPIEPSADTEQAIEDWYYWLER</sequence>
<dbReference type="AlphaFoldDB" id="A0A3N6LYB4"/>
<dbReference type="EMBL" id="REFY01000006">
    <property type="protein sequence ID" value="RQG87111.1"/>
    <property type="molecule type" value="Genomic_DNA"/>
</dbReference>
<reference evidence="1 2" key="1">
    <citation type="submission" date="2018-10" db="EMBL/GenBank/DDBJ databases">
        <title>Natrarchaeobius chitinivorans gen. nov., sp. nov., and Natrarchaeobius haloalkaliphilus sp. nov., alkaliphilic, chitin-utilizing haloarchaea from hypersaline alkaline lakes.</title>
        <authorList>
            <person name="Sorokin D.Y."/>
            <person name="Elcheninov A.G."/>
            <person name="Kostrikina N.A."/>
            <person name="Bale N.J."/>
            <person name="Sinninghe Damste J.S."/>
            <person name="Khijniak T.V."/>
            <person name="Kublanov I.V."/>
            <person name="Toshchakov S.V."/>
        </authorList>
    </citation>
    <scope>NUCLEOTIDE SEQUENCE [LARGE SCALE GENOMIC DNA]</scope>
    <source>
        <strain evidence="1 2">AArcht-Sl</strain>
    </source>
</reference>
<dbReference type="Gene3D" id="2.30.30.530">
    <property type="entry name" value="Calcium binding protein CcbP, beta-barrel domain"/>
    <property type="match status" value="1"/>
</dbReference>
<protein>
    <submittedName>
        <fullName evidence="1">Calcium-binding protein</fullName>
    </submittedName>
</protein>
<evidence type="ECO:0000313" key="1">
    <source>
        <dbReference type="EMBL" id="RQG87111.1"/>
    </source>
</evidence>
<keyword evidence="2" id="KW-1185">Reference proteome</keyword>
<gene>
    <name evidence="1" type="ORF">EA462_15915</name>
</gene>
<dbReference type="RefSeq" id="WP_124179518.1">
    <property type="nucleotide sequence ID" value="NZ_REFY01000006.1"/>
</dbReference>
<dbReference type="InterPro" id="IPR043067">
    <property type="entry name" value="CcbP_b-brl"/>
</dbReference>
<dbReference type="Proteomes" id="UP000273828">
    <property type="component" value="Unassembled WGS sequence"/>
</dbReference>
<evidence type="ECO:0000313" key="2">
    <source>
        <dbReference type="Proteomes" id="UP000273828"/>
    </source>
</evidence>
<name>A0A3N6LYB4_9EURY</name>
<proteinExistence type="predicted"/>
<comment type="caution">
    <text evidence="1">The sequence shown here is derived from an EMBL/GenBank/DDBJ whole genome shotgun (WGS) entry which is preliminary data.</text>
</comment>
<accession>A0A3N6LYB4</accession>
<dbReference type="OrthoDB" id="183113at2157"/>
<dbReference type="InterPro" id="IPR020994">
    <property type="entry name" value="Uncharacterised_Ca-bd_CcbP"/>
</dbReference>